<evidence type="ECO:0000313" key="3">
    <source>
        <dbReference type="Proteomes" id="UP000030744"/>
    </source>
</evidence>
<sequence length="231" mass="24049">MHEQGLFLFGGYNGVERLSDLFSRCSSGAAAAAAAAAATVAAATAVVAAVLYHTPPTAAAAALPLPPAAAAAAAAAADAAAAANITGDLLLDTFMLHAPKTESCLLLGGIQGERETYEWRFIDGGRLLPSGRSSMVGVIFKNNFVVFGGYDGHPLSPPPSTLLTNLLSLQAPTPLSDAVFIVEGRIMHSSRALLACRSEHFRALFFGGLKEANDRENKPIPIEGIRHEVRV</sequence>
<protein>
    <submittedName>
        <fullName evidence="2">Leucine zipper-like transcriptional regulator, putative</fullName>
    </submittedName>
</protein>
<dbReference type="VEuPathDB" id="ToxoDB:EMH_0058590"/>
<evidence type="ECO:0000313" key="2">
    <source>
        <dbReference type="EMBL" id="CDJ30476.1"/>
    </source>
</evidence>
<dbReference type="PROSITE" id="PS50097">
    <property type="entry name" value="BTB"/>
    <property type="match status" value="1"/>
</dbReference>
<dbReference type="GeneID" id="25380480"/>
<dbReference type="RefSeq" id="XP_013353043.1">
    <property type="nucleotide sequence ID" value="XM_013497589.1"/>
</dbReference>
<evidence type="ECO:0000259" key="1">
    <source>
        <dbReference type="PROSITE" id="PS50097"/>
    </source>
</evidence>
<name>U6K0I0_9EIME</name>
<organism evidence="2 3">
    <name type="scientific">Eimeria mitis</name>
    <dbReference type="NCBI Taxonomy" id="44415"/>
    <lineage>
        <taxon>Eukaryota</taxon>
        <taxon>Sar</taxon>
        <taxon>Alveolata</taxon>
        <taxon>Apicomplexa</taxon>
        <taxon>Conoidasida</taxon>
        <taxon>Coccidia</taxon>
        <taxon>Eucoccidiorida</taxon>
        <taxon>Eimeriorina</taxon>
        <taxon>Eimeriidae</taxon>
        <taxon>Eimeria</taxon>
    </lineage>
</organism>
<accession>U6K0I0</accession>
<gene>
    <name evidence="2" type="ORF">EMH_0058590</name>
</gene>
<proteinExistence type="predicted"/>
<dbReference type="AlphaFoldDB" id="U6K0I0"/>
<dbReference type="Gene3D" id="3.30.710.10">
    <property type="entry name" value="Potassium Channel Kv1.1, Chain A"/>
    <property type="match status" value="1"/>
</dbReference>
<dbReference type="InterPro" id="IPR000210">
    <property type="entry name" value="BTB/POZ_dom"/>
</dbReference>
<dbReference type="SUPFAM" id="SSF54695">
    <property type="entry name" value="POZ domain"/>
    <property type="match status" value="1"/>
</dbReference>
<reference evidence="2" key="2">
    <citation type="submission" date="2013-10" db="EMBL/GenBank/DDBJ databases">
        <authorList>
            <person name="Aslett M."/>
        </authorList>
    </citation>
    <scope>NUCLEOTIDE SEQUENCE [LARGE SCALE GENOMIC DNA]</scope>
    <source>
        <strain evidence="2">Houghton</strain>
    </source>
</reference>
<dbReference type="Pfam" id="PF00651">
    <property type="entry name" value="BTB"/>
    <property type="match status" value="1"/>
</dbReference>
<keyword evidence="3" id="KW-1185">Reference proteome</keyword>
<dbReference type="Proteomes" id="UP000030744">
    <property type="component" value="Unassembled WGS sequence"/>
</dbReference>
<reference evidence="2" key="1">
    <citation type="submission" date="2013-10" db="EMBL/GenBank/DDBJ databases">
        <title>Genomic analysis of the causative agents of coccidiosis in chickens.</title>
        <authorList>
            <person name="Reid A.J."/>
            <person name="Blake D."/>
            <person name="Billington K."/>
            <person name="Browne H."/>
            <person name="Dunn M."/>
            <person name="Hung S."/>
            <person name="Kawahara F."/>
            <person name="Miranda-Saavedra D."/>
            <person name="Mourier T."/>
            <person name="Nagra H."/>
            <person name="Otto T.D."/>
            <person name="Rawlings N."/>
            <person name="Sanchez A."/>
            <person name="Sanders M."/>
            <person name="Subramaniam C."/>
            <person name="Tay Y."/>
            <person name="Dear P."/>
            <person name="Doerig C."/>
            <person name="Gruber A."/>
            <person name="Parkinson J."/>
            <person name="Shirley M."/>
            <person name="Wan K.L."/>
            <person name="Berriman M."/>
            <person name="Tomley F."/>
            <person name="Pain A."/>
        </authorList>
    </citation>
    <scope>NUCLEOTIDE SEQUENCE [LARGE SCALE GENOMIC DNA]</scope>
    <source>
        <strain evidence="2">Houghton</strain>
    </source>
</reference>
<dbReference type="InterPro" id="IPR011333">
    <property type="entry name" value="SKP1/BTB/POZ_sf"/>
</dbReference>
<feature type="domain" description="BTB" evidence="1">
    <location>
        <begin position="176"/>
        <end position="231"/>
    </location>
</feature>
<dbReference type="EMBL" id="HG682545">
    <property type="protein sequence ID" value="CDJ30476.1"/>
    <property type="molecule type" value="Genomic_DNA"/>
</dbReference>
<dbReference type="OrthoDB" id="10251809at2759"/>